<dbReference type="Pfam" id="PF09601">
    <property type="entry name" value="DUF2459"/>
    <property type="match status" value="1"/>
</dbReference>
<reference evidence="2" key="1">
    <citation type="submission" date="2021-10" db="EMBL/GenBank/DDBJ databases">
        <title>Roseicella aerolatum sp. nov., isolated from aerosols of e-waste dismantling site.</title>
        <authorList>
            <person name="Qin T."/>
        </authorList>
    </citation>
    <scope>NUCLEOTIDE SEQUENCE</scope>
    <source>
        <strain evidence="2">GB24</strain>
    </source>
</reference>
<evidence type="ECO:0000313" key="3">
    <source>
        <dbReference type="Proteomes" id="UP001139311"/>
    </source>
</evidence>
<name>A0A9X1LBH7_9PROT</name>
<comment type="caution">
    <text evidence="2">The sequence shown here is derived from an EMBL/GenBank/DDBJ whole genome shotgun (WGS) entry which is preliminary data.</text>
</comment>
<evidence type="ECO:0000256" key="1">
    <source>
        <dbReference type="SAM" id="SignalP"/>
    </source>
</evidence>
<dbReference type="InterPro" id="IPR006311">
    <property type="entry name" value="TAT_signal"/>
</dbReference>
<dbReference type="InterPro" id="IPR011727">
    <property type="entry name" value="CHP02117"/>
</dbReference>
<keyword evidence="3" id="KW-1185">Reference proteome</keyword>
<evidence type="ECO:0000313" key="2">
    <source>
        <dbReference type="EMBL" id="MCB4823178.1"/>
    </source>
</evidence>
<gene>
    <name evidence="2" type="ORF">LHA35_15700</name>
</gene>
<organism evidence="2 3">
    <name type="scientific">Roseicella aerolata</name>
    <dbReference type="NCBI Taxonomy" id="2883479"/>
    <lineage>
        <taxon>Bacteria</taxon>
        <taxon>Pseudomonadati</taxon>
        <taxon>Pseudomonadota</taxon>
        <taxon>Alphaproteobacteria</taxon>
        <taxon>Acetobacterales</taxon>
        <taxon>Roseomonadaceae</taxon>
        <taxon>Roseicella</taxon>
    </lineage>
</organism>
<dbReference type="RefSeq" id="WP_226609570.1">
    <property type="nucleotide sequence ID" value="NZ_JAJAQI010000023.1"/>
</dbReference>
<accession>A0A9X1LBH7</accession>
<protein>
    <submittedName>
        <fullName evidence="2">DUF2459 domain-containing protein</fullName>
    </submittedName>
</protein>
<feature type="chain" id="PRO_5040890730" evidence="1">
    <location>
        <begin position="25"/>
        <end position="224"/>
    </location>
</feature>
<dbReference type="EMBL" id="JAJAQI010000023">
    <property type="protein sequence ID" value="MCB4823178.1"/>
    <property type="molecule type" value="Genomic_DNA"/>
</dbReference>
<dbReference type="Proteomes" id="UP001139311">
    <property type="component" value="Unassembled WGS sequence"/>
</dbReference>
<proteinExistence type="predicted"/>
<sequence length="224" mass="22813">MTIAAAPGRRKAMALALAALAGCAAPPPPLPCATAPEGPLAWVVDHGWHTDIALRTADLAGPLAGFRTLFPGAGTVVFGFGKRSFMLAGAGAVEELLLGPLPGPGVVQVKGLRVAPPEAYPEGAIALPLPEGGLARLSAFLWESLALDAAGRPVPAHPRPLHDSLFYESSRGYSLLYTCNTWTAEALRSAGLPVHAGGVVLTRAVLGQLPAIPGACAARRGEAG</sequence>
<dbReference type="PROSITE" id="PS51318">
    <property type="entry name" value="TAT"/>
    <property type="match status" value="1"/>
</dbReference>
<keyword evidence="1" id="KW-0732">Signal</keyword>
<dbReference type="AlphaFoldDB" id="A0A9X1LBH7"/>
<feature type="signal peptide" evidence="1">
    <location>
        <begin position="1"/>
        <end position="24"/>
    </location>
</feature>